<proteinExistence type="inferred from homology"/>
<dbReference type="CDD" id="cd24068">
    <property type="entry name" value="ASKHA_NBD_ROK_FnNanK-like"/>
    <property type="match status" value="1"/>
</dbReference>
<dbReference type="PATRIC" id="fig|1408103.3.peg.213"/>
<dbReference type="InterPro" id="IPR049874">
    <property type="entry name" value="ROK_cs"/>
</dbReference>
<name>A0A0M2SZA1_9BACI</name>
<dbReference type="InterPro" id="IPR043129">
    <property type="entry name" value="ATPase_NBD"/>
</dbReference>
<dbReference type="AlphaFoldDB" id="A0A0M2SZA1"/>
<dbReference type="PANTHER" id="PTHR18964:SF149">
    <property type="entry name" value="BIFUNCTIONAL UDP-N-ACETYLGLUCOSAMINE 2-EPIMERASE_N-ACETYLMANNOSAMINE KINASE"/>
    <property type="match status" value="1"/>
</dbReference>
<keyword evidence="3" id="KW-1185">Reference proteome</keyword>
<dbReference type="InterPro" id="IPR000600">
    <property type="entry name" value="ROK"/>
</dbReference>
<dbReference type="PANTHER" id="PTHR18964">
    <property type="entry name" value="ROK (REPRESSOR, ORF, KINASE) FAMILY"/>
    <property type="match status" value="1"/>
</dbReference>
<sequence length="302" mass="32279">MNTVGVDIGGTKVKAGIVDPQGQILNLIEEPTNKRDLAGQLFSLIERQVSIKEWNIEGIGIGTAGRVDAAGAIHYATANLPGWMGTKVKQLVKERFHLPTVVDNDANCAAYAEMELGSAKQERNFICITIGTGVGAGIMINGELFHGVNGGAGEIGHMIYIPGGRPCGCGKKGCWEQYVSGTALALDINEHNELAHKNIRPEDLFELAAGKDPCAMEVVARFIKNLAVGIVSLQNILDLHFFVIGGGVIHSSHHWWELLVKELQSITDQPPVARKALLKNDAGMLGAALLARNIPVLKGRGA</sequence>
<gene>
    <name evidence="2" type="ORF">WQ57_00965</name>
</gene>
<reference evidence="2 3" key="1">
    <citation type="submission" date="2015-04" db="EMBL/GenBank/DDBJ databases">
        <title>Taxonomic description and genome sequence of Bacillus campisalis sp. nov., a novel member of the genus Bacillus isolated from solar saltern.</title>
        <authorList>
            <person name="Mathan Kumar R."/>
            <person name="Kaur G."/>
            <person name="Kumar A."/>
            <person name="Singh N.K."/>
            <person name="Kaur N."/>
            <person name="Kumar N."/>
            <person name="Mayilraj S."/>
        </authorList>
    </citation>
    <scope>NUCLEOTIDE SEQUENCE [LARGE SCALE GENOMIC DNA]</scope>
    <source>
        <strain evidence="2 3">SA2-6</strain>
    </source>
</reference>
<dbReference type="Proteomes" id="UP000034166">
    <property type="component" value="Unassembled WGS sequence"/>
</dbReference>
<comment type="caution">
    <text evidence="2">The sequence shown here is derived from an EMBL/GenBank/DDBJ whole genome shotgun (WGS) entry which is preliminary data.</text>
</comment>
<dbReference type="EMBL" id="LAYY01000001">
    <property type="protein sequence ID" value="KKK39884.1"/>
    <property type="molecule type" value="Genomic_DNA"/>
</dbReference>
<dbReference type="PROSITE" id="PS01125">
    <property type="entry name" value="ROK"/>
    <property type="match status" value="1"/>
</dbReference>
<comment type="similarity">
    <text evidence="1">Belongs to the ROK (NagC/XylR) family.</text>
</comment>
<evidence type="ECO:0000256" key="1">
    <source>
        <dbReference type="ARBA" id="ARBA00006479"/>
    </source>
</evidence>
<accession>A0A0M2SZA1</accession>
<dbReference type="SUPFAM" id="SSF53067">
    <property type="entry name" value="Actin-like ATPase domain"/>
    <property type="match status" value="1"/>
</dbReference>
<evidence type="ECO:0000313" key="3">
    <source>
        <dbReference type="Proteomes" id="UP000034166"/>
    </source>
</evidence>
<evidence type="ECO:0000313" key="2">
    <source>
        <dbReference type="EMBL" id="KKK39884.1"/>
    </source>
</evidence>
<dbReference type="Gene3D" id="3.30.420.40">
    <property type="match status" value="2"/>
</dbReference>
<organism evidence="2 3">
    <name type="scientific">Mesobacillus campisalis</name>
    <dbReference type="NCBI Taxonomy" id="1408103"/>
    <lineage>
        <taxon>Bacteria</taxon>
        <taxon>Bacillati</taxon>
        <taxon>Bacillota</taxon>
        <taxon>Bacilli</taxon>
        <taxon>Bacillales</taxon>
        <taxon>Bacillaceae</taxon>
        <taxon>Mesobacillus</taxon>
    </lineage>
</organism>
<dbReference type="RefSeq" id="WP_046521825.1">
    <property type="nucleotide sequence ID" value="NZ_LAYY01000001.1"/>
</dbReference>
<evidence type="ECO:0008006" key="4">
    <source>
        <dbReference type="Google" id="ProtNLM"/>
    </source>
</evidence>
<protein>
    <recommendedName>
        <fullName evidence="4">Glucokinase</fullName>
    </recommendedName>
</protein>
<dbReference type="Pfam" id="PF00480">
    <property type="entry name" value="ROK"/>
    <property type="match status" value="1"/>
</dbReference>